<evidence type="ECO:0000256" key="4">
    <source>
        <dbReference type="ARBA" id="ARBA00023125"/>
    </source>
</evidence>
<evidence type="ECO:0000313" key="10">
    <source>
        <dbReference type="Proteomes" id="UP000834106"/>
    </source>
</evidence>
<proteinExistence type="predicted"/>
<sequence>MSHSATASPTLSTTTSPNHSPSLHHPTDSMSDDENDGAPPSPPLPVTTKTESLSETPKSEGHTSARTPTLPVREDCWSEEATRTLIEAWGSHYLGLNRGNLRQKHWQEVADAVNALHAHTKKLHRTDVQCKNRVDTVKKKYKIEKTKVVQSNGRYASTWPHFDSLDSLIGDTFSKANSVPSNGHKKNLRRRVSLSPEVSTSPPPAKTKMTEYRKRSPESITHLPKVPWSVPVGPRSKRPLNGNLTERNFSVMAAAAAAVEAKEEEEDEDDEDETWLRQLPVVGRKKRRLVEEAEGSVCDGYGRLAKAISRLGDIYEKVESAKQRQIVELEKQRMQFSKDLEIQRMKIFMDSQVQVEKLKRMKNHSRNCTVWQAPTDHFGNYQ</sequence>
<dbReference type="Pfam" id="PF13837">
    <property type="entry name" value="Myb_DNA-bind_4"/>
    <property type="match status" value="1"/>
</dbReference>
<feature type="region of interest" description="Disordered" evidence="7">
    <location>
        <begin position="178"/>
        <end position="218"/>
    </location>
</feature>
<feature type="compositionally biased region" description="Basic residues" evidence="7">
    <location>
        <begin position="183"/>
        <end position="192"/>
    </location>
</feature>
<keyword evidence="10" id="KW-1185">Reference proteome</keyword>
<comment type="subcellular location">
    <subcellularLocation>
        <location evidence="1">Nucleus</location>
    </subcellularLocation>
</comment>
<feature type="compositionally biased region" description="Low complexity" evidence="7">
    <location>
        <begin position="1"/>
        <end position="24"/>
    </location>
</feature>
<evidence type="ECO:0000256" key="3">
    <source>
        <dbReference type="ARBA" id="ARBA00023054"/>
    </source>
</evidence>
<keyword evidence="3" id="KW-0175">Coiled coil</keyword>
<protein>
    <recommendedName>
        <fullName evidence="8">Myb/SANT-like DNA-binding domain-containing protein</fullName>
    </recommendedName>
</protein>
<dbReference type="InterPro" id="IPR044823">
    <property type="entry name" value="ASIL1/2-like"/>
</dbReference>
<feature type="compositionally biased region" description="Basic and acidic residues" evidence="7">
    <location>
        <begin position="208"/>
        <end position="217"/>
    </location>
</feature>
<accession>A0AAD1YWW6</accession>
<evidence type="ECO:0000313" key="9">
    <source>
        <dbReference type="EMBL" id="CAI9757245.1"/>
    </source>
</evidence>
<evidence type="ECO:0000256" key="5">
    <source>
        <dbReference type="ARBA" id="ARBA00023163"/>
    </source>
</evidence>
<keyword evidence="6" id="KW-0539">Nucleus</keyword>
<evidence type="ECO:0000256" key="6">
    <source>
        <dbReference type="ARBA" id="ARBA00023242"/>
    </source>
</evidence>
<feature type="domain" description="Myb/SANT-like DNA-binding" evidence="8">
    <location>
        <begin position="75"/>
        <end position="168"/>
    </location>
</feature>
<dbReference type="GO" id="GO:0000976">
    <property type="term" value="F:transcription cis-regulatory region binding"/>
    <property type="evidence" value="ECO:0007669"/>
    <property type="project" value="TreeGrafter"/>
</dbReference>
<evidence type="ECO:0000256" key="7">
    <source>
        <dbReference type="SAM" id="MobiDB-lite"/>
    </source>
</evidence>
<dbReference type="PANTHER" id="PTHR31307:SF50">
    <property type="entry name" value="SEQUENCE-SPECIFIC DNA BINDING TRANSCRIPTION FACTOR"/>
    <property type="match status" value="1"/>
</dbReference>
<reference evidence="9" key="1">
    <citation type="submission" date="2023-05" db="EMBL/GenBank/DDBJ databases">
        <authorList>
            <person name="Huff M."/>
        </authorList>
    </citation>
    <scope>NUCLEOTIDE SEQUENCE</scope>
</reference>
<dbReference type="Gene3D" id="1.10.10.60">
    <property type="entry name" value="Homeodomain-like"/>
    <property type="match status" value="1"/>
</dbReference>
<keyword evidence="2" id="KW-0805">Transcription regulation</keyword>
<evidence type="ECO:0000256" key="1">
    <source>
        <dbReference type="ARBA" id="ARBA00004123"/>
    </source>
</evidence>
<dbReference type="FunFam" id="1.10.10.60:FF:000104">
    <property type="entry name" value="trihelix transcription factor ASIL2"/>
    <property type="match status" value="1"/>
</dbReference>
<keyword evidence="5" id="KW-0804">Transcription</keyword>
<dbReference type="GO" id="GO:0005634">
    <property type="term" value="C:nucleus"/>
    <property type="evidence" value="ECO:0007669"/>
    <property type="project" value="UniProtKB-SubCell"/>
</dbReference>
<dbReference type="PANTHER" id="PTHR31307">
    <property type="entry name" value="TRIHELIX TRANSCRIPTION FACTOR ASIL2"/>
    <property type="match status" value="1"/>
</dbReference>
<feature type="region of interest" description="Disordered" evidence="7">
    <location>
        <begin position="1"/>
        <end position="73"/>
    </location>
</feature>
<name>A0AAD1YWW6_9LAMI</name>
<feature type="compositionally biased region" description="Polar residues" evidence="7">
    <location>
        <begin position="47"/>
        <end position="56"/>
    </location>
</feature>
<gene>
    <name evidence="9" type="ORF">FPE_LOCUS4675</name>
</gene>
<dbReference type="Proteomes" id="UP000834106">
    <property type="component" value="Chromosome 2"/>
</dbReference>
<keyword evidence="4" id="KW-0238">DNA-binding</keyword>
<organism evidence="9 10">
    <name type="scientific">Fraxinus pennsylvanica</name>
    <dbReference type="NCBI Taxonomy" id="56036"/>
    <lineage>
        <taxon>Eukaryota</taxon>
        <taxon>Viridiplantae</taxon>
        <taxon>Streptophyta</taxon>
        <taxon>Embryophyta</taxon>
        <taxon>Tracheophyta</taxon>
        <taxon>Spermatophyta</taxon>
        <taxon>Magnoliopsida</taxon>
        <taxon>eudicotyledons</taxon>
        <taxon>Gunneridae</taxon>
        <taxon>Pentapetalae</taxon>
        <taxon>asterids</taxon>
        <taxon>lamiids</taxon>
        <taxon>Lamiales</taxon>
        <taxon>Oleaceae</taxon>
        <taxon>Oleeae</taxon>
        <taxon>Fraxinus</taxon>
    </lineage>
</organism>
<dbReference type="AlphaFoldDB" id="A0AAD1YWW6"/>
<evidence type="ECO:0000259" key="8">
    <source>
        <dbReference type="Pfam" id="PF13837"/>
    </source>
</evidence>
<dbReference type="InterPro" id="IPR044822">
    <property type="entry name" value="Myb_DNA-bind_4"/>
</dbReference>
<evidence type="ECO:0000256" key="2">
    <source>
        <dbReference type="ARBA" id="ARBA00023015"/>
    </source>
</evidence>
<dbReference type="EMBL" id="OU503037">
    <property type="protein sequence ID" value="CAI9757245.1"/>
    <property type="molecule type" value="Genomic_DNA"/>
</dbReference>